<dbReference type="KEGG" id="cmic:caldi_10150"/>
<dbReference type="EMBL" id="AP025628">
    <property type="protein sequence ID" value="BDG59925.1"/>
    <property type="molecule type" value="Genomic_DNA"/>
</dbReference>
<keyword evidence="2" id="KW-1185">Reference proteome</keyword>
<gene>
    <name evidence="1" type="ORF">caldi_10150</name>
</gene>
<reference evidence="1" key="1">
    <citation type="submission" date="2022-03" db="EMBL/GenBank/DDBJ databases">
        <title>Complete genome sequence of Caldinitratiruptor microaerophilus.</title>
        <authorList>
            <person name="Mukaiyama R."/>
            <person name="Nishiyama T."/>
            <person name="Ueda K."/>
        </authorList>
    </citation>
    <scope>NUCLEOTIDE SEQUENCE</scope>
    <source>
        <strain evidence="1">JCM 16183</strain>
    </source>
</reference>
<dbReference type="Proteomes" id="UP001163687">
    <property type="component" value="Chromosome"/>
</dbReference>
<accession>A0AA35CIP9</accession>
<name>A0AA35CIP9_9FIRM</name>
<protein>
    <submittedName>
        <fullName evidence="1">Uncharacterized protein</fullName>
    </submittedName>
</protein>
<evidence type="ECO:0000313" key="2">
    <source>
        <dbReference type="Proteomes" id="UP001163687"/>
    </source>
</evidence>
<organism evidence="1 2">
    <name type="scientific">Caldinitratiruptor microaerophilus</name>
    <dbReference type="NCBI Taxonomy" id="671077"/>
    <lineage>
        <taxon>Bacteria</taxon>
        <taxon>Bacillati</taxon>
        <taxon>Bacillota</taxon>
        <taxon>Clostridia</taxon>
        <taxon>Eubacteriales</taxon>
        <taxon>Symbiobacteriaceae</taxon>
        <taxon>Caldinitratiruptor</taxon>
    </lineage>
</organism>
<evidence type="ECO:0000313" key="1">
    <source>
        <dbReference type="EMBL" id="BDG59925.1"/>
    </source>
</evidence>
<dbReference type="RefSeq" id="WP_264844004.1">
    <property type="nucleotide sequence ID" value="NZ_AP025628.1"/>
</dbReference>
<sequence>MFDGGGGNPYREMVERWNARVTFVLEIDAVLGGDTAYPEAVRWRVATWADDLRALWHRHAAALAALPAPDVIEPSDAPPALAADIAEWQARWCLQGPWLGHVALATLVAWARRRLVPSQLWFVPGDDLAGACCPLPPVRLRPIRGRSPSFAGWRGSVAAVRPFAQYHPKLRRLLPALARWAKEHGLPAQAQRPSALTKDIQAFIRTRLGGESPLELLPGADSRPAWQLDVRPILEAVNRVERLLAIPVRPRGRPKSKQP</sequence>
<proteinExistence type="predicted"/>
<dbReference type="AlphaFoldDB" id="A0AA35CIP9"/>